<keyword evidence="2" id="KW-1185">Reference proteome</keyword>
<dbReference type="InterPro" id="IPR052709">
    <property type="entry name" value="Transposase-MT_Hybrid"/>
</dbReference>
<accession>A0AAU9V984</accession>
<reference evidence="1" key="1">
    <citation type="submission" date="2022-03" db="EMBL/GenBank/DDBJ databases">
        <authorList>
            <person name="Tunstrom K."/>
        </authorList>
    </citation>
    <scope>NUCLEOTIDE SEQUENCE</scope>
</reference>
<organism evidence="1 2">
    <name type="scientific">Euphydryas editha</name>
    <name type="common">Edith's checkerspot</name>
    <dbReference type="NCBI Taxonomy" id="104508"/>
    <lineage>
        <taxon>Eukaryota</taxon>
        <taxon>Metazoa</taxon>
        <taxon>Ecdysozoa</taxon>
        <taxon>Arthropoda</taxon>
        <taxon>Hexapoda</taxon>
        <taxon>Insecta</taxon>
        <taxon>Pterygota</taxon>
        <taxon>Neoptera</taxon>
        <taxon>Endopterygota</taxon>
        <taxon>Lepidoptera</taxon>
        <taxon>Glossata</taxon>
        <taxon>Ditrysia</taxon>
        <taxon>Papilionoidea</taxon>
        <taxon>Nymphalidae</taxon>
        <taxon>Nymphalinae</taxon>
        <taxon>Euphydryas</taxon>
    </lineage>
</organism>
<evidence type="ECO:0000313" key="2">
    <source>
        <dbReference type="Proteomes" id="UP001153954"/>
    </source>
</evidence>
<dbReference type="GO" id="GO:0003676">
    <property type="term" value="F:nucleic acid binding"/>
    <property type="evidence" value="ECO:0007669"/>
    <property type="project" value="InterPro"/>
</dbReference>
<comment type="caution">
    <text evidence="1">The sequence shown here is derived from an EMBL/GenBank/DDBJ whole genome shotgun (WGS) entry which is preliminary data.</text>
</comment>
<sequence length="119" mass="13750">MIAPAHTSMLVREFLAKNKTVIMPQPPYSPDLAPADFFLFPKLKTPMKGKRFATIEEIKEKSKQELLAIPKSAFQKCFEDWKKRWHKQMTKKKIGRDYVSKGLKGSQIRKGLSTHIYGL</sequence>
<dbReference type="EMBL" id="CAKOGL010000030">
    <property type="protein sequence ID" value="CAH2107295.1"/>
    <property type="molecule type" value="Genomic_DNA"/>
</dbReference>
<gene>
    <name evidence="1" type="ORF">EEDITHA_LOCUS21342</name>
</gene>
<evidence type="ECO:0000313" key="1">
    <source>
        <dbReference type="EMBL" id="CAH2107295.1"/>
    </source>
</evidence>
<dbReference type="Gene3D" id="3.30.420.10">
    <property type="entry name" value="Ribonuclease H-like superfamily/Ribonuclease H"/>
    <property type="match status" value="1"/>
</dbReference>
<dbReference type="InterPro" id="IPR036397">
    <property type="entry name" value="RNaseH_sf"/>
</dbReference>
<evidence type="ECO:0008006" key="3">
    <source>
        <dbReference type="Google" id="ProtNLM"/>
    </source>
</evidence>
<dbReference type="AlphaFoldDB" id="A0AAU9V984"/>
<dbReference type="PANTHER" id="PTHR46060">
    <property type="entry name" value="MARINER MOS1 TRANSPOSASE-LIKE PROTEIN"/>
    <property type="match status" value="1"/>
</dbReference>
<name>A0AAU9V984_EUPED</name>
<dbReference type="PANTHER" id="PTHR46060:SF1">
    <property type="entry name" value="MARINER MOS1 TRANSPOSASE-LIKE PROTEIN"/>
    <property type="match status" value="1"/>
</dbReference>
<protein>
    <recommendedName>
        <fullName evidence="3">Transposase</fullName>
    </recommendedName>
</protein>
<dbReference type="Proteomes" id="UP001153954">
    <property type="component" value="Unassembled WGS sequence"/>
</dbReference>
<proteinExistence type="predicted"/>